<dbReference type="PaxDb" id="4081-Solyc11g022490.1.1"/>
<evidence type="ECO:0000313" key="2">
    <source>
        <dbReference type="Proteomes" id="UP000004994"/>
    </source>
</evidence>
<protein>
    <submittedName>
        <fullName evidence="1">Uncharacterized protein</fullName>
    </submittedName>
</protein>
<keyword evidence="2" id="KW-1185">Reference proteome</keyword>
<dbReference type="EnsemblPlants" id="Solyc11g022490.1.1">
    <property type="protein sequence ID" value="Solyc11g022490.1.1"/>
    <property type="gene ID" value="Solyc11g022490.1"/>
</dbReference>
<reference evidence="1" key="1">
    <citation type="journal article" date="2012" name="Nature">
        <title>The tomato genome sequence provides insights into fleshy fruit evolution.</title>
        <authorList>
            <consortium name="Tomato Genome Consortium"/>
        </authorList>
    </citation>
    <scope>NUCLEOTIDE SEQUENCE [LARGE SCALE GENOMIC DNA]</scope>
    <source>
        <strain evidence="1">cv. Heinz 1706</strain>
    </source>
</reference>
<evidence type="ECO:0000313" key="1">
    <source>
        <dbReference type="EnsemblPlants" id="Solyc11g022490.1.1"/>
    </source>
</evidence>
<organism evidence="1">
    <name type="scientific">Solanum lycopersicum</name>
    <name type="common">Tomato</name>
    <name type="synonym">Lycopersicon esculentum</name>
    <dbReference type="NCBI Taxonomy" id="4081"/>
    <lineage>
        <taxon>Eukaryota</taxon>
        <taxon>Viridiplantae</taxon>
        <taxon>Streptophyta</taxon>
        <taxon>Embryophyta</taxon>
        <taxon>Tracheophyta</taxon>
        <taxon>Spermatophyta</taxon>
        <taxon>Magnoliopsida</taxon>
        <taxon>eudicotyledons</taxon>
        <taxon>Gunneridae</taxon>
        <taxon>Pentapetalae</taxon>
        <taxon>asterids</taxon>
        <taxon>lamiids</taxon>
        <taxon>Solanales</taxon>
        <taxon>Solanaceae</taxon>
        <taxon>Solanoideae</taxon>
        <taxon>Solaneae</taxon>
        <taxon>Solanum</taxon>
        <taxon>Solanum subgen. Lycopersicon</taxon>
    </lineage>
</organism>
<dbReference type="Gramene" id="Solyc11g022490.1.1">
    <property type="protein sequence ID" value="Solyc11g022490.1.1"/>
    <property type="gene ID" value="Solyc11g022490.1"/>
</dbReference>
<reference evidence="1" key="2">
    <citation type="submission" date="2015-06" db="UniProtKB">
        <authorList>
            <consortium name="EnsemblPlants"/>
        </authorList>
    </citation>
    <scope>IDENTIFICATION</scope>
    <source>
        <strain evidence="1">cv. Heinz 1706</strain>
    </source>
</reference>
<sequence>MCSIIADRHLRIIKKYFTEGDGLAAYKILVFLVEHVVQTIRARCLYRVEDCKDTDDFMVLEGGVNGSRDILREYMVLGSQIHIAPICMVVVSGVHIFKEVFYVRGELVLVFDEVPNFSLYRGDAVPSPIVDGGVLDKGLEGRVSTPHGFHRKRFSTFLGTFTIKGDEHRIMVILSPSEFLPSMKDFIRVSTNDPFPFDGTLETIEIFPELISNAKIWAGIKTKKNKEEELGVP</sequence>
<accession>K4D797</accession>
<name>K4D797_SOLLC</name>
<proteinExistence type="predicted"/>
<dbReference type="HOGENOM" id="CLU_1191630_0_0_1"/>
<dbReference type="Proteomes" id="UP000004994">
    <property type="component" value="Chromosome 11"/>
</dbReference>
<dbReference type="InParanoid" id="K4D797"/>
<dbReference type="AlphaFoldDB" id="K4D797"/>